<reference evidence="2 3" key="1">
    <citation type="submission" date="2019-05" db="EMBL/GenBank/DDBJ databases">
        <authorList>
            <consortium name="Science for Life Laboratories"/>
        </authorList>
    </citation>
    <scope>NUCLEOTIDE SEQUENCE [LARGE SCALE GENOMIC DNA]</scope>
    <source>
        <strain evidence="2">Soil9</strain>
    </source>
</reference>
<evidence type="ECO:0000256" key="1">
    <source>
        <dbReference type="SAM" id="SignalP"/>
    </source>
</evidence>
<accession>A0A6P2DBW5</accession>
<dbReference type="KEGG" id="gms:SOIL9_85730"/>
<keyword evidence="1" id="KW-0732">Signal</keyword>
<name>A0A6P2DBW5_9BACT</name>
<feature type="signal peptide" evidence="1">
    <location>
        <begin position="1"/>
        <end position="20"/>
    </location>
</feature>
<sequence length="235" mass="26151">MLRICSVALLCFAPAVGAAADVPEIPAEKRKAFIDAVVSKRPKVNEVTLQKLEALEKATIDPKLTQNKIPENPSHPPAFRTQVDRDLYEHLLKTERDADLLRAKQYAENPFSYGPELKGFPKGQIGFITSGRFIVSEVVDERSVVLTMTEAVRERGTPFDPFDVFDVRMPVRVSILLSGINTREIPRGRSNTLNGPYYVAGHVDADGTTILQIIPFVPTKQEQERLSAVPKAEKK</sequence>
<dbReference type="Proteomes" id="UP000464178">
    <property type="component" value="Chromosome"/>
</dbReference>
<evidence type="ECO:0000313" key="2">
    <source>
        <dbReference type="EMBL" id="VTR99273.1"/>
    </source>
</evidence>
<proteinExistence type="predicted"/>
<keyword evidence="3" id="KW-1185">Reference proteome</keyword>
<organism evidence="2 3">
    <name type="scientific">Gemmata massiliana</name>
    <dbReference type="NCBI Taxonomy" id="1210884"/>
    <lineage>
        <taxon>Bacteria</taxon>
        <taxon>Pseudomonadati</taxon>
        <taxon>Planctomycetota</taxon>
        <taxon>Planctomycetia</taxon>
        <taxon>Gemmatales</taxon>
        <taxon>Gemmataceae</taxon>
        <taxon>Gemmata</taxon>
    </lineage>
</organism>
<dbReference type="EMBL" id="LR593886">
    <property type="protein sequence ID" value="VTR99273.1"/>
    <property type="molecule type" value="Genomic_DNA"/>
</dbReference>
<protein>
    <submittedName>
        <fullName evidence="2">Uncharacterized protein</fullName>
    </submittedName>
</protein>
<gene>
    <name evidence="2" type="ORF">SOIL9_85730</name>
</gene>
<dbReference type="AlphaFoldDB" id="A0A6P2DBW5"/>
<evidence type="ECO:0000313" key="3">
    <source>
        <dbReference type="Proteomes" id="UP000464178"/>
    </source>
</evidence>
<feature type="chain" id="PRO_5026664126" evidence="1">
    <location>
        <begin position="21"/>
        <end position="235"/>
    </location>
</feature>
<dbReference type="RefSeq" id="WP_162671838.1">
    <property type="nucleotide sequence ID" value="NZ_LR593886.1"/>
</dbReference>